<evidence type="ECO:0000256" key="1">
    <source>
        <dbReference type="SAM" id="Phobius"/>
    </source>
</evidence>
<reference evidence="2" key="2">
    <citation type="journal article" date="2024" name="Environ. Microbiol.">
        <title>Genome analysis and description of Tunturibacter gen. nov. expands the diversity of Terriglobia in tundra soils.</title>
        <authorList>
            <person name="Messyasz A."/>
            <person name="Mannisto M.K."/>
            <person name="Kerkhof L.J."/>
            <person name="Haggblom M.M."/>
        </authorList>
    </citation>
    <scope>NUCLEOTIDE SEQUENCE</scope>
    <source>
        <strain evidence="2">M8UP23</strain>
    </source>
</reference>
<sequence>MISLVVVFGIGFVVGIQYSNSLPELTPQTSSANENGTVTNEKENESYWDKIGKPEVLPVWLAMLITGAVGYIALRTLGDIKKQTRIGLRSSKAATIAANASLKSVDIAAVSGRAWVADAIRDMECLPEVNGKIRTYITLKNWGKVPALVVDLKIRFHTFGIEGLSPNPVVLLPANPTYDAKQVILELGSHGVILAPDQEVTVAQDFEEDSGKLTVGNALLINSNLKRLVCYGLVTYEDGFGQTRFTQFCHMWDKGYDPEGVIPNFRRLGPDYYNQAT</sequence>
<keyword evidence="1" id="KW-0472">Membrane</keyword>
<keyword evidence="1" id="KW-0812">Transmembrane</keyword>
<reference evidence="2" key="1">
    <citation type="submission" date="2023-08" db="EMBL/GenBank/DDBJ databases">
        <authorList>
            <person name="Messyasz A."/>
            <person name="Mannisto M.K."/>
            <person name="Kerkhof L.J."/>
            <person name="Haggblom M."/>
        </authorList>
    </citation>
    <scope>NUCLEOTIDE SEQUENCE</scope>
    <source>
        <strain evidence="2">M8UP23</strain>
    </source>
</reference>
<evidence type="ECO:0000313" key="2">
    <source>
        <dbReference type="EMBL" id="XCB25308.1"/>
    </source>
</evidence>
<organism evidence="2">
    <name type="scientific">Tunturiibacter empetritectus</name>
    <dbReference type="NCBI Taxonomy" id="3069691"/>
    <lineage>
        <taxon>Bacteria</taxon>
        <taxon>Pseudomonadati</taxon>
        <taxon>Acidobacteriota</taxon>
        <taxon>Terriglobia</taxon>
        <taxon>Terriglobales</taxon>
        <taxon>Acidobacteriaceae</taxon>
        <taxon>Tunturiibacter</taxon>
    </lineage>
</organism>
<dbReference type="AlphaFoldDB" id="A0AAU7Z8Q3"/>
<gene>
    <name evidence="2" type="ORF">RBB75_12690</name>
</gene>
<dbReference type="EMBL" id="CP132932">
    <property type="protein sequence ID" value="XCB25308.1"/>
    <property type="molecule type" value="Genomic_DNA"/>
</dbReference>
<name>A0AAU7Z8Q3_9BACT</name>
<proteinExistence type="predicted"/>
<dbReference type="RefSeq" id="WP_353068293.1">
    <property type="nucleotide sequence ID" value="NZ_CP132932.1"/>
</dbReference>
<accession>A0AAU7Z8Q3</accession>
<keyword evidence="1" id="KW-1133">Transmembrane helix</keyword>
<feature type="transmembrane region" description="Helical" evidence="1">
    <location>
        <begin position="56"/>
        <end position="74"/>
    </location>
</feature>
<dbReference type="KEGG" id="temp:RBB75_12690"/>
<protein>
    <submittedName>
        <fullName evidence="2">Uncharacterized protein</fullName>
    </submittedName>
</protein>